<dbReference type="Gene3D" id="1.10.510.10">
    <property type="entry name" value="Transferase(Phosphotransferase) domain 1"/>
    <property type="match status" value="1"/>
</dbReference>
<keyword evidence="3" id="KW-0547">Nucleotide-binding</keyword>
<dbReference type="SUPFAM" id="SSF56112">
    <property type="entry name" value="Protein kinase-like (PK-like)"/>
    <property type="match status" value="1"/>
</dbReference>
<dbReference type="PROSITE" id="PS50011">
    <property type="entry name" value="PROTEIN_KINASE_DOM"/>
    <property type="match status" value="1"/>
</dbReference>
<dbReference type="HOGENOM" id="CLU_000288_63_14_1"/>
<evidence type="ECO:0000256" key="3">
    <source>
        <dbReference type="ARBA" id="ARBA00022741"/>
    </source>
</evidence>
<dbReference type="PROSITE" id="PS00109">
    <property type="entry name" value="PROTEIN_KINASE_TYR"/>
    <property type="match status" value="1"/>
</dbReference>
<dbReference type="InParanoid" id="B7G285"/>
<evidence type="ECO:0000313" key="7">
    <source>
        <dbReference type="EMBL" id="EEC47258.1"/>
    </source>
</evidence>
<dbReference type="GO" id="GO:0004674">
    <property type="term" value="F:protein serine/threonine kinase activity"/>
    <property type="evidence" value="ECO:0007669"/>
    <property type="project" value="UniProtKB-KW"/>
</dbReference>
<keyword evidence="4" id="KW-0418">Kinase</keyword>
<dbReference type="RefSeq" id="XP_002181335.1">
    <property type="nucleotide sequence ID" value="XM_002181299.1"/>
</dbReference>
<dbReference type="PANTHER" id="PTHR24345:SF91">
    <property type="entry name" value="SERINE_THREONINE-PROTEIN KINASE PLK4"/>
    <property type="match status" value="1"/>
</dbReference>
<dbReference type="AlphaFoldDB" id="B7G285"/>
<keyword evidence="5" id="KW-0067">ATP-binding</keyword>
<dbReference type="GeneID" id="7202120"/>
<dbReference type="KEGG" id="pti:PHATRDRAFT_13617"/>
<feature type="non-terminal residue" evidence="7">
    <location>
        <position position="1"/>
    </location>
</feature>
<dbReference type="InterPro" id="IPR011009">
    <property type="entry name" value="Kinase-like_dom_sf"/>
</dbReference>
<accession>B7G285</accession>
<evidence type="ECO:0000259" key="6">
    <source>
        <dbReference type="PROSITE" id="PS50011"/>
    </source>
</evidence>
<dbReference type="eggNOG" id="KOG0588">
    <property type="taxonomic scope" value="Eukaryota"/>
</dbReference>
<evidence type="ECO:0000313" key="8">
    <source>
        <dbReference type="Proteomes" id="UP000000759"/>
    </source>
</evidence>
<keyword evidence="8" id="KW-1185">Reference proteome</keyword>
<dbReference type="PANTHER" id="PTHR24345">
    <property type="entry name" value="SERINE/THREONINE-PROTEIN KINASE PLK"/>
    <property type="match status" value="1"/>
</dbReference>
<dbReference type="GO" id="GO:0005634">
    <property type="term" value="C:nucleus"/>
    <property type="evidence" value="ECO:0007669"/>
    <property type="project" value="TreeGrafter"/>
</dbReference>
<dbReference type="STRING" id="556484.B7G285"/>
<keyword evidence="2" id="KW-0808">Transferase</keyword>
<gene>
    <name evidence="7" type="ORF">PHATRDRAFT_13617</name>
</gene>
<proteinExistence type="predicted"/>
<sequence>HPNVLGCIEVLQDDDFLYCIMPYCAGGDLYGAVMKNFRPNEKQARTRFRELLAGLSHLQNKGVCHRDLSLENLLLDETDQVVIGDLGLALRRCLITAQGICGNLTYIAPEIIAGEDFDGYAVDLWSAGVILFIMLVGRAPFRWAHNSDQRFAQISSNRLREMIKHIGIPLSNTVIDLLQNMLCREPNKRLLLREILSHPWM</sequence>
<evidence type="ECO:0000256" key="1">
    <source>
        <dbReference type="ARBA" id="ARBA00022527"/>
    </source>
</evidence>
<feature type="non-terminal residue" evidence="7">
    <location>
        <position position="201"/>
    </location>
</feature>
<keyword evidence="1" id="KW-0723">Serine/threonine-protein kinase</keyword>
<dbReference type="GO" id="GO:0005524">
    <property type="term" value="F:ATP binding"/>
    <property type="evidence" value="ECO:0007669"/>
    <property type="project" value="UniProtKB-KW"/>
</dbReference>
<feature type="domain" description="Protein kinase" evidence="6">
    <location>
        <begin position="1"/>
        <end position="201"/>
    </location>
</feature>
<dbReference type="OrthoDB" id="541276at2759"/>
<reference evidence="8" key="2">
    <citation type="submission" date="2008-08" db="EMBL/GenBank/DDBJ databases">
        <authorList>
            <consortium name="Diatom Consortium"/>
            <person name="Grigoriev I."/>
            <person name="Grimwood J."/>
            <person name="Kuo A."/>
            <person name="Otillar R.P."/>
            <person name="Salamov A."/>
            <person name="Detter J.C."/>
            <person name="Lindquist E."/>
            <person name="Shapiro H."/>
            <person name="Lucas S."/>
            <person name="Glavina del Rio T."/>
            <person name="Pitluck S."/>
            <person name="Rokhsar D."/>
            <person name="Bowler C."/>
        </authorList>
    </citation>
    <scope>GENOME REANNOTATION</scope>
    <source>
        <strain evidence="8">CCAP 1055/1</strain>
    </source>
</reference>
<dbReference type="InterPro" id="IPR008266">
    <property type="entry name" value="Tyr_kinase_AS"/>
</dbReference>
<evidence type="ECO:0000256" key="2">
    <source>
        <dbReference type="ARBA" id="ARBA00022679"/>
    </source>
</evidence>
<dbReference type="InterPro" id="IPR000719">
    <property type="entry name" value="Prot_kinase_dom"/>
</dbReference>
<dbReference type="EMBL" id="CM000614">
    <property type="protein sequence ID" value="EEC47258.1"/>
    <property type="molecule type" value="Genomic_DNA"/>
</dbReference>
<dbReference type="Pfam" id="PF00069">
    <property type="entry name" value="Pkinase"/>
    <property type="match status" value="1"/>
</dbReference>
<reference evidence="7 8" key="1">
    <citation type="journal article" date="2008" name="Nature">
        <title>The Phaeodactylum genome reveals the evolutionary history of diatom genomes.</title>
        <authorList>
            <person name="Bowler C."/>
            <person name="Allen A.E."/>
            <person name="Badger J.H."/>
            <person name="Grimwood J."/>
            <person name="Jabbari K."/>
            <person name="Kuo A."/>
            <person name="Maheswari U."/>
            <person name="Martens C."/>
            <person name="Maumus F."/>
            <person name="Otillar R.P."/>
            <person name="Rayko E."/>
            <person name="Salamov A."/>
            <person name="Vandepoele K."/>
            <person name="Beszteri B."/>
            <person name="Gruber A."/>
            <person name="Heijde M."/>
            <person name="Katinka M."/>
            <person name="Mock T."/>
            <person name="Valentin K."/>
            <person name="Verret F."/>
            <person name="Berges J.A."/>
            <person name="Brownlee C."/>
            <person name="Cadoret J.P."/>
            <person name="Chiovitti A."/>
            <person name="Choi C.J."/>
            <person name="Coesel S."/>
            <person name="De Martino A."/>
            <person name="Detter J.C."/>
            <person name="Durkin C."/>
            <person name="Falciatore A."/>
            <person name="Fournet J."/>
            <person name="Haruta M."/>
            <person name="Huysman M.J."/>
            <person name="Jenkins B.D."/>
            <person name="Jiroutova K."/>
            <person name="Jorgensen R.E."/>
            <person name="Joubert Y."/>
            <person name="Kaplan A."/>
            <person name="Kroger N."/>
            <person name="Kroth P.G."/>
            <person name="La Roche J."/>
            <person name="Lindquist E."/>
            <person name="Lommer M."/>
            <person name="Martin-Jezequel V."/>
            <person name="Lopez P.J."/>
            <person name="Lucas S."/>
            <person name="Mangogna M."/>
            <person name="McGinnis K."/>
            <person name="Medlin L.K."/>
            <person name="Montsant A."/>
            <person name="Oudot-Le Secq M.P."/>
            <person name="Napoli C."/>
            <person name="Obornik M."/>
            <person name="Parker M.S."/>
            <person name="Petit J.L."/>
            <person name="Porcel B.M."/>
            <person name="Poulsen N."/>
            <person name="Robison M."/>
            <person name="Rychlewski L."/>
            <person name="Rynearson T.A."/>
            <person name="Schmutz J."/>
            <person name="Shapiro H."/>
            <person name="Siaut M."/>
            <person name="Stanley M."/>
            <person name="Sussman M.R."/>
            <person name="Taylor A.R."/>
            <person name="Vardi A."/>
            <person name="von Dassow P."/>
            <person name="Vyverman W."/>
            <person name="Willis A."/>
            <person name="Wyrwicz L.S."/>
            <person name="Rokhsar D.S."/>
            <person name="Weissenbach J."/>
            <person name="Armbrust E.V."/>
            <person name="Green B.R."/>
            <person name="Van de Peer Y."/>
            <person name="Grigoriev I.V."/>
        </authorList>
    </citation>
    <scope>NUCLEOTIDE SEQUENCE [LARGE SCALE GENOMIC DNA]</scope>
    <source>
        <strain evidence="7 8">CCAP 1055/1</strain>
    </source>
</reference>
<dbReference type="Proteomes" id="UP000000759">
    <property type="component" value="Chromosome 12"/>
</dbReference>
<evidence type="ECO:0000256" key="4">
    <source>
        <dbReference type="ARBA" id="ARBA00022777"/>
    </source>
</evidence>
<protein>
    <recommendedName>
        <fullName evidence="6">Protein kinase domain-containing protein</fullName>
    </recommendedName>
</protein>
<name>B7G285_PHATC</name>
<organism evidence="7 8">
    <name type="scientific">Phaeodactylum tricornutum (strain CCAP 1055/1)</name>
    <dbReference type="NCBI Taxonomy" id="556484"/>
    <lineage>
        <taxon>Eukaryota</taxon>
        <taxon>Sar</taxon>
        <taxon>Stramenopiles</taxon>
        <taxon>Ochrophyta</taxon>
        <taxon>Bacillariophyta</taxon>
        <taxon>Bacillariophyceae</taxon>
        <taxon>Bacillariophycidae</taxon>
        <taxon>Naviculales</taxon>
        <taxon>Phaeodactylaceae</taxon>
        <taxon>Phaeodactylum</taxon>
    </lineage>
</organism>
<dbReference type="PaxDb" id="2850-Phatr13617"/>
<evidence type="ECO:0000256" key="5">
    <source>
        <dbReference type="ARBA" id="ARBA00022840"/>
    </source>
</evidence>